<reference evidence="1" key="1">
    <citation type="submission" date="2022-06" db="EMBL/GenBank/DDBJ databases">
        <title>Draft genome sequence of Burkholderia glumae strain GR20004 isolated from rice panicle showing bacterial panicle blight.</title>
        <authorList>
            <person name="Choi S.Y."/>
            <person name="Lee Y.H."/>
        </authorList>
    </citation>
    <scope>NUCLEOTIDE SEQUENCE</scope>
    <source>
        <strain evidence="1">GR20004</strain>
    </source>
</reference>
<dbReference type="NCBIfam" id="TIGR03353">
    <property type="entry name" value="VI_chp_4"/>
    <property type="match status" value="1"/>
</dbReference>
<dbReference type="InterPro" id="IPR010263">
    <property type="entry name" value="T6SS_TssK"/>
</dbReference>
<evidence type="ECO:0000313" key="1">
    <source>
        <dbReference type="EMBL" id="USS43587.1"/>
    </source>
</evidence>
<dbReference type="Pfam" id="PF05936">
    <property type="entry name" value="T6SS_VasE"/>
    <property type="match status" value="1"/>
</dbReference>
<accession>A0ABY5BCI5</accession>
<dbReference type="GeneID" id="45695153"/>
<gene>
    <name evidence="1" type="primary">tssK</name>
    <name evidence="1" type="ORF">NFI99_03770</name>
</gene>
<dbReference type="Proteomes" id="UP001056386">
    <property type="component" value="Chromosome 2"/>
</dbReference>
<organism evidence="1 2">
    <name type="scientific">Burkholderia glumae</name>
    <name type="common">Pseudomonas glumae</name>
    <dbReference type="NCBI Taxonomy" id="337"/>
    <lineage>
        <taxon>Bacteria</taxon>
        <taxon>Pseudomonadati</taxon>
        <taxon>Pseudomonadota</taxon>
        <taxon>Betaproteobacteria</taxon>
        <taxon>Burkholderiales</taxon>
        <taxon>Burkholderiaceae</taxon>
        <taxon>Burkholderia</taxon>
    </lineage>
</organism>
<dbReference type="PANTHER" id="PTHR35566">
    <property type="entry name" value="BLR3599 PROTEIN"/>
    <property type="match status" value="1"/>
</dbReference>
<evidence type="ECO:0000313" key="2">
    <source>
        <dbReference type="Proteomes" id="UP001056386"/>
    </source>
</evidence>
<proteinExistence type="predicted"/>
<protein>
    <submittedName>
        <fullName evidence="1">Type VI secretion system baseplate subunit TssK</fullName>
    </submittedName>
</protein>
<name>A0ABY5BCI5_BURGL</name>
<keyword evidence="2" id="KW-1185">Reference proteome</keyword>
<sequence length="482" mass="53071">MTPNAPLPDAVQWSEGMMLSPQHLQQNDRYWHAHLRHRLQAVAPHYWGVLTLRFEIVKEILSIGELECILPDGLLVAFPGGLPRNPPGNVEIDVGAACRSGEAPVKVWCVVNPRGSHAAVQDSQERRYNSVLDEPSVDENTGDGALSLPRLQVRFQLHLGTISPAPQSAVPLLEFVRGDNQQLQVTAYHAPMLRIEAADCLGQTSLWRQLHAFHDRLWDKLSQLAEPGRSGDTEDTAGNERRQHLAAARQIGACLPPLSTLLHGRTHPEALYQALARIVGAVSGIGPNPLPLLMKPYQHDDCQPQFQQAMAFVANRLDTVDTRYETLAFLRTDQHDASLPEACFERRLPAGMGDDLIVELEPREAQTPSQLQAWLDEAMIADAALMPLLRRARVAGATARPLQPHEIEREKLRPQACLFWVRNQPLALDDQGAQTAFGDSAMLQIVGRKNDGLPAAIVLYRRKQKNGASAGAAPAPSGDQHA</sequence>
<dbReference type="EMBL" id="CP099583">
    <property type="protein sequence ID" value="USS43587.1"/>
    <property type="molecule type" value="Genomic_DNA"/>
</dbReference>
<dbReference type="RefSeq" id="WP_012733550.1">
    <property type="nucleotide sequence ID" value="NZ_CP021075.1"/>
</dbReference>
<dbReference type="PANTHER" id="PTHR35566:SF1">
    <property type="entry name" value="TYPE VI SECRETION SYSTEM BASEPLATE COMPONENT TSSK1"/>
    <property type="match status" value="1"/>
</dbReference>